<gene>
    <name evidence="8" type="ORF">A2927_00030</name>
</gene>
<evidence type="ECO:0000256" key="1">
    <source>
        <dbReference type="ARBA" id="ARBA00004141"/>
    </source>
</evidence>
<dbReference type="InterPro" id="IPR050638">
    <property type="entry name" value="AA-Vitamin_Transporters"/>
</dbReference>
<dbReference type="EMBL" id="MHKL01000019">
    <property type="protein sequence ID" value="OGY89399.1"/>
    <property type="molecule type" value="Genomic_DNA"/>
</dbReference>
<feature type="transmembrane region" description="Helical" evidence="6">
    <location>
        <begin position="287"/>
        <end position="304"/>
    </location>
</feature>
<comment type="subcellular location">
    <subcellularLocation>
        <location evidence="1">Membrane</location>
        <topology evidence="1">Multi-pass membrane protein</topology>
    </subcellularLocation>
</comment>
<protein>
    <recommendedName>
        <fullName evidence="7">EamA domain-containing protein</fullName>
    </recommendedName>
</protein>
<reference evidence="8 9" key="1">
    <citation type="journal article" date="2016" name="Nat. Commun.">
        <title>Thousands of microbial genomes shed light on interconnected biogeochemical processes in an aquifer system.</title>
        <authorList>
            <person name="Anantharaman K."/>
            <person name="Brown C.T."/>
            <person name="Hug L.A."/>
            <person name="Sharon I."/>
            <person name="Castelle C.J."/>
            <person name="Probst A.J."/>
            <person name="Thomas B.C."/>
            <person name="Singh A."/>
            <person name="Wilkins M.J."/>
            <person name="Karaoz U."/>
            <person name="Brodie E.L."/>
            <person name="Williams K.H."/>
            <person name="Hubbard S.S."/>
            <person name="Banfield J.F."/>
        </authorList>
    </citation>
    <scope>NUCLEOTIDE SEQUENCE [LARGE SCALE GENOMIC DNA]</scope>
</reference>
<proteinExistence type="inferred from homology"/>
<dbReference type="InterPro" id="IPR037185">
    <property type="entry name" value="EmrE-like"/>
</dbReference>
<dbReference type="SUPFAM" id="SSF103481">
    <property type="entry name" value="Multidrug resistance efflux transporter EmrE"/>
    <property type="match status" value="2"/>
</dbReference>
<feature type="transmembrane region" description="Helical" evidence="6">
    <location>
        <begin position="110"/>
        <end position="132"/>
    </location>
</feature>
<feature type="transmembrane region" description="Helical" evidence="6">
    <location>
        <begin position="81"/>
        <end position="104"/>
    </location>
</feature>
<feature type="transmembrane region" description="Helical" evidence="6">
    <location>
        <begin position="201"/>
        <end position="220"/>
    </location>
</feature>
<feature type="transmembrane region" description="Helical" evidence="6">
    <location>
        <begin position="21"/>
        <end position="42"/>
    </location>
</feature>
<evidence type="ECO:0000313" key="8">
    <source>
        <dbReference type="EMBL" id="OGY89399.1"/>
    </source>
</evidence>
<evidence type="ECO:0000256" key="4">
    <source>
        <dbReference type="ARBA" id="ARBA00022989"/>
    </source>
</evidence>
<name>A0A1G2BLH9_9BACT</name>
<evidence type="ECO:0000313" key="9">
    <source>
        <dbReference type="Proteomes" id="UP000178849"/>
    </source>
</evidence>
<dbReference type="PANTHER" id="PTHR32322:SF2">
    <property type="entry name" value="EAMA DOMAIN-CONTAINING PROTEIN"/>
    <property type="match status" value="1"/>
</dbReference>
<evidence type="ECO:0000259" key="7">
    <source>
        <dbReference type="Pfam" id="PF00892"/>
    </source>
</evidence>
<evidence type="ECO:0000256" key="2">
    <source>
        <dbReference type="ARBA" id="ARBA00007362"/>
    </source>
</evidence>
<evidence type="ECO:0000256" key="6">
    <source>
        <dbReference type="SAM" id="Phobius"/>
    </source>
</evidence>
<sequence length="317" mass="34782">MDNNLPARGGSAFGGKKFAPLFIIIAAALWGVDGIVLTPQLFALPVPLVVFLNHALAFLFMLPFFLVELKEVKKLKTGDWGAFLWIAVFGGAIGTMAIVKALFYVNFVNLSIVILLQKLQPLFAVTLAWLILKEKLPKKFFWWSAAALIGSYFVTFGLALPNLSTGEKTIAAALFSLLAAFAFGSATVFGKRGLKNTNYRMGTYLRFGITSIIMLLIVLATGDLSQLHNVTAHQLLIFLIIVFTTGGTAIFLYYWGLKWVTASVSTICELAFPLIAIILEYLIRGNLLSWAQWVGAVVLAYSIYKVSALKEGRNIIT</sequence>
<feature type="transmembrane region" description="Helical" evidence="6">
    <location>
        <begin position="141"/>
        <end position="163"/>
    </location>
</feature>
<dbReference type="PANTHER" id="PTHR32322">
    <property type="entry name" value="INNER MEMBRANE TRANSPORTER"/>
    <property type="match status" value="1"/>
</dbReference>
<organism evidence="8 9">
    <name type="scientific">Candidatus Komeilibacteria bacterium RIFCSPLOWO2_01_FULL_45_10</name>
    <dbReference type="NCBI Taxonomy" id="1798550"/>
    <lineage>
        <taxon>Bacteria</taxon>
        <taxon>Candidatus Komeiliibacteriota</taxon>
    </lineage>
</organism>
<comment type="similarity">
    <text evidence="2">Belongs to the EamA transporter family.</text>
</comment>
<feature type="transmembrane region" description="Helical" evidence="6">
    <location>
        <begin position="262"/>
        <end position="281"/>
    </location>
</feature>
<dbReference type="GO" id="GO:0016020">
    <property type="term" value="C:membrane"/>
    <property type="evidence" value="ECO:0007669"/>
    <property type="project" value="UniProtKB-SubCell"/>
</dbReference>
<dbReference type="AlphaFoldDB" id="A0A1G2BLH9"/>
<feature type="transmembrane region" description="Helical" evidence="6">
    <location>
        <begin position="232"/>
        <end position="255"/>
    </location>
</feature>
<keyword evidence="4 6" id="KW-1133">Transmembrane helix</keyword>
<evidence type="ECO:0000256" key="3">
    <source>
        <dbReference type="ARBA" id="ARBA00022692"/>
    </source>
</evidence>
<feature type="transmembrane region" description="Helical" evidence="6">
    <location>
        <begin position="169"/>
        <end position="189"/>
    </location>
</feature>
<evidence type="ECO:0000256" key="5">
    <source>
        <dbReference type="ARBA" id="ARBA00023136"/>
    </source>
</evidence>
<dbReference type="STRING" id="1798550.A2927_00030"/>
<dbReference type="Proteomes" id="UP000178849">
    <property type="component" value="Unassembled WGS sequence"/>
</dbReference>
<feature type="domain" description="EamA" evidence="7">
    <location>
        <begin position="19"/>
        <end position="155"/>
    </location>
</feature>
<dbReference type="InterPro" id="IPR000620">
    <property type="entry name" value="EamA_dom"/>
</dbReference>
<feature type="domain" description="EamA" evidence="7">
    <location>
        <begin position="172"/>
        <end position="304"/>
    </location>
</feature>
<keyword evidence="5 6" id="KW-0472">Membrane</keyword>
<feature type="transmembrane region" description="Helical" evidence="6">
    <location>
        <begin position="48"/>
        <end position="69"/>
    </location>
</feature>
<keyword evidence="3 6" id="KW-0812">Transmembrane</keyword>
<comment type="caution">
    <text evidence="8">The sequence shown here is derived from an EMBL/GenBank/DDBJ whole genome shotgun (WGS) entry which is preliminary data.</text>
</comment>
<dbReference type="Pfam" id="PF00892">
    <property type="entry name" value="EamA"/>
    <property type="match status" value="2"/>
</dbReference>
<accession>A0A1G2BLH9</accession>